<dbReference type="Gene3D" id="3.40.50.300">
    <property type="entry name" value="P-loop containing nucleotide triphosphate hydrolases"/>
    <property type="match status" value="1"/>
</dbReference>
<dbReference type="InterPro" id="IPR003593">
    <property type="entry name" value="AAA+_ATPase"/>
</dbReference>
<evidence type="ECO:0000313" key="4">
    <source>
        <dbReference type="EMBL" id="PSI00993.1"/>
    </source>
</evidence>
<dbReference type="InterPro" id="IPR050683">
    <property type="entry name" value="Bact_Polysacc_Export_ATP-bd"/>
</dbReference>
<dbReference type="AlphaFoldDB" id="A0A2P7ECQ6"/>
<evidence type="ECO:0000256" key="2">
    <source>
        <dbReference type="ARBA" id="ARBA00022840"/>
    </source>
</evidence>
<dbReference type="EMBL" id="PXVC01000057">
    <property type="protein sequence ID" value="PSI00993.1"/>
    <property type="molecule type" value="Genomic_DNA"/>
</dbReference>
<accession>A0A2P7ECQ6</accession>
<protein>
    <submittedName>
        <fullName evidence="4">Polysaccharide/polyol phosphate ABC transporter ATP-binding protein</fullName>
    </submittedName>
</protein>
<reference evidence="5" key="1">
    <citation type="submission" date="2018-03" db="EMBL/GenBank/DDBJ databases">
        <title>Ecological and genomic features of two cosmopolitan and abundant freshwater picocyanobacteria.</title>
        <authorList>
            <person name="Cabello-Yeves P.J."/>
            <person name="Picazo A."/>
            <person name="Camacho A."/>
            <person name="Callieri C."/>
            <person name="Rosselli R."/>
            <person name="Roda-Garcia J."/>
            <person name="Coutinho F.H."/>
            <person name="Rodriguez-Valera F."/>
        </authorList>
    </citation>
    <scope>NUCLEOTIDE SEQUENCE [LARGE SCALE GENOMIC DNA]</scope>
    <source>
        <strain evidence="5">Tous</strain>
    </source>
</reference>
<comment type="caution">
    <text evidence="4">The sequence shown here is derived from an EMBL/GenBank/DDBJ whole genome shotgun (WGS) entry which is preliminary data.</text>
</comment>
<dbReference type="InterPro" id="IPR003439">
    <property type="entry name" value="ABC_transporter-like_ATP-bd"/>
</dbReference>
<organism evidence="4 5">
    <name type="scientific">Synechococcus lacustris str. Tous</name>
    <dbReference type="NCBI Taxonomy" id="1910958"/>
    <lineage>
        <taxon>Bacteria</taxon>
        <taxon>Bacillati</taxon>
        <taxon>Cyanobacteriota</taxon>
        <taxon>Cyanophyceae</taxon>
        <taxon>Synechococcales</taxon>
        <taxon>Synechococcaceae</taxon>
        <taxon>Synechococcus</taxon>
    </lineage>
</organism>
<dbReference type="PROSITE" id="PS50893">
    <property type="entry name" value="ABC_TRANSPORTER_2"/>
    <property type="match status" value="1"/>
</dbReference>
<dbReference type="InterPro" id="IPR027417">
    <property type="entry name" value="P-loop_NTPase"/>
</dbReference>
<gene>
    <name evidence="4" type="ORF">C7K08_10185</name>
</gene>
<evidence type="ECO:0000259" key="3">
    <source>
        <dbReference type="PROSITE" id="PS50893"/>
    </source>
</evidence>
<keyword evidence="1" id="KW-0547">Nucleotide-binding</keyword>
<dbReference type="Proteomes" id="UP000240206">
    <property type="component" value="Unassembled WGS sequence"/>
</dbReference>
<dbReference type="GO" id="GO:0005524">
    <property type="term" value="F:ATP binding"/>
    <property type="evidence" value="ECO:0007669"/>
    <property type="project" value="UniProtKB-KW"/>
</dbReference>
<evidence type="ECO:0000256" key="1">
    <source>
        <dbReference type="ARBA" id="ARBA00022741"/>
    </source>
</evidence>
<dbReference type="GO" id="GO:0016887">
    <property type="term" value="F:ATP hydrolysis activity"/>
    <property type="evidence" value="ECO:0007669"/>
    <property type="project" value="InterPro"/>
</dbReference>
<dbReference type="SUPFAM" id="SSF52540">
    <property type="entry name" value="P-loop containing nucleoside triphosphate hydrolases"/>
    <property type="match status" value="1"/>
</dbReference>
<dbReference type="PANTHER" id="PTHR46743:SF2">
    <property type="entry name" value="TEICHOIC ACIDS EXPORT ATP-BINDING PROTEIN TAGH"/>
    <property type="match status" value="1"/>
</dbReference>
<name>A0A2P7ECQ6_9SYNE</name>
<feature type="domain" description="ABC transporter" evidence="3">
    <location>
        <begin position="24"/>
        <end position="263"/>
    </location>
</feature>
<keyword evidence="5" id="KW-1185">Reference proteome</keyword>
<keyword evidence="2 4" id="KW-0067">ATP-binding</keyword>
<dbReference type="PANTHER" id="PTHR46743">
    <property type="entry name" value="TEICHOIC ACIDS EXPORT ATP-BINDING PROTEIN TAGH"/>
    <property type="match status" value="1"/>
</dbReference>
<dbReference type="Pfam" id="PF00005">
    <property type="entry name" value="ABC_tran"/>
    <property type="match status" value="1"/>
</dbReference>
<dbReference type="SMART" id="SM00382">
    <property type="entry name" value="AAA"/>
    <property type="match status" value="1"/>
</dbReference>
<evidence type="ECO:0000313" key="5">
    <source>
        <dbReference type="Proteomes" id="UP000240206"/>
    </source>
</evidence>
<proteinExistence type="predicted"/>
<sequence>MRVHSLSQAGRDEYVVGDDPDIVLQLQDVWLRIPVRTTETRTLKSALVRSVTGGALRRSSGGAMIEALRGINCTIRHGERVALIGHNGAGKSSFLRLVSGIYYPSSGLFRASSPVFPMIQKSFITAPDLSGTQAAKAHYLLQHGSLRGFDTFLSDVLDFSGLGDFIHLPVKGYSEGMASRLLFSLLTSGSHDCLALDEGFGAGDARFFERAQHRLREFISSAGTLLLASHSDDLLGQFCKRGLVFNEGKIVYDGTLESALSYYHE</sequence>